<reference evidence="2 3" key="1">
    <citation type="submission" date="2020-09" db="EMBL/GenBank/DDBJ databases">
        <title>Pedobacter sp. SW-16 isolated from soil near Yeocheon.</title>
        <authorList>
            <person name="Im H.S."/>
            <person name="Joung Y."/>
            <person name="Lee S.-S."/>
        </authorList>
    </citation>
    <scope>NUCLEOTIDE SEQUENCE [LARGE SCALE GENOMIC DNA]</scope>
    <source>
        <strain evidence="2 3">SW-16</strain>
    </source>
</reference>
<keyword evidence="1" id="KW-0732">Signal</keyword>
<keyword evidence="3" id="KW-1185">Reference proteome</keyword>
<organism evidence="2 3">
    <name type="scientific">Pedobacter riviphilus</name>
    <dbReference type="NCBI Taxonomy" id="2766984"/>
    <lineage>
        <taxon>Bacteria</taxon>
        <taxon>Pseudomonadati</taxon>
        <taxon>Bacteroidota</taxon>
        <taxon>Sphingobacteriia</taxon>
        <taxon>Sphingobacteriales</taxon>
        <taxon>Sphingobacteriaceae</taxon>
        <taxon>Pedobacter</taxon>
    </lineage>
</organism>
<dbReference type="Proteomes" id="UP000516439">
    <property type="component" value="Chromosome"/>
</dbReference>
<name>A0ABX6TSW4_9SPHI</name>
<proteinExistence type="predicted"/>
<sequence length="196" mass="22157">MKKYLLIAILALTVQFVFAQSQSHTYDVFYNEKNVGKMLITKTGNDMDCVIKLNFTASFNVVLKSILIEGHEEAMFEKGILKYSTVLRKVNGKVRANKQTKIANGVYSAIDEGTVQSVDVPEIRSNFLSILFLEPVGRQHIYADNLLQNVKIVNKSAHTYQIPLRNGSYNQYTYVNGKCAAIELSTPFLKLKLKRV</sequence>
<dbReference type="Pfam" id="PF19630">
    <property type="entry name" value="DUF6134"/>
    <property type="match status" value="1"/>
</dbReference>
<dbReference type="InterPro" id="IPR045767">
    <property type="entry name" value="DUF6134"/>
</dbReference>
<feature type="signal peptide" evidence="1">
    <location>
        <begin position="1"/>
        <end position="19"/>
    </location>
</feature>
<evidence type="ECO:0000313" key="2">
    <source>
        <dbReference type="EMBL" id="QNR86805.1"/>
    </source>
</evidence>
<evidence type="ECO:0000313" key="3">
    <source>
        <dbReference type="Proteomes" id="UP000516439"/>
    </source>
</evidence>
<dbReference type="EMBL" id="CP061171">
    <property type="protein sequence ID" value="QNR86805.1"/>
    <property type="molecule type" value="Genomic_DNA"/>
</dbReference>
<dbReference type="RefSeq" id="WP_167294734.1">
    <property type="nucleotide sequence ID" value="NZ_CP061171.1"/>
</dbReference>
<protein>
    <submittedName>
        <fullName evidence="2">Uncharacterized protein</fullName>
    </submittedName>
</protein>
<gene>
    <name evidence="2" type="ORF">H9N25_10655</name>
</gene>
<evidence type="ECO:0000256" key="1">
    <source>
        <dbReference type="SAM" id="SignalP"/>
    </source>
</evidence>
<accession>A0ABX6TSW4</accession>
<feature type="chain" id="PRO_5046326756" evidence="1">
    <location>
        <begin position="20"/>
        <end position="196"/>
    </location>
</feature>